<gene>
    <name evidence="6" type="ORF">SLEP1_g59863</name>
</gene>
<dbReference type="Gene3D" id="2.40.330.10">
    <property type="entry name" value="DNA-binding pseudobarrel domain"/>
    <property type="match status" value="1"/>
</dbReference>
<comment type="caution">
    <text evidence="6">The sequence shown here is derived from an EMBL/GenBank/DDBJ whole genome shotgun (WGS) entry which is preliminary data.</text>
</comment>
<dbReference type="AlphaFoldDB" id="A0AAV5MUX6"/>
<reference evidence="6 7" key="1">
    <citation type="journal article" date="2021" name="Commun. Biol.">
        <title>The genome of Shorea leprosula (Dipterocarpaceae) highlights the ecological relevance of drought in aseasonal tropical rainforests.</title>
        <authorList>
            <person name="Ng K.K.S."/>
            <person name="Kobayashi M.J."/>
            <person name="Fawcett J.A."/>
            <person name="Hatakeyama M."/>
            <person name="Paape T."/>
            <person name="Ng C.H."/>
            <person name="Ang C.C."/>
            <person name="Tnah L.H."/>
            <person name="Lee C.T."/>
            <person name="Nishiyama T."/>
            <person name="Sese J."/>
            <person name="O'Brien M.J."/>
            <person name="Copetti D."/>
            <person name="Mohd Noor M.I."/>
            <person name="Ong R.C."/>
            <person name="Putra M."/>
            <person name="Sireger I.Z."/>
            <person name="Indrioko S."/>
            <person name="Kosugi Y."/>
            <person name="Izuno A."/>
            <person name="Isagi Y."/>
            <person name="Lee S.L."/>
            <person name="Shimizu K.K."/>
        </authorList>
    </citation>
    <scope>NUCLEOTIDE SEQUENCE [LARGE SCALE GENOMIC DNA]</scope>
    <source>
        <strain evidence="6">214</strain>
    </source>
</reference>
<dbReference type="EMBL" id="BPVZ01001276">
    <property type="protein sequence ID" value="GKV53330.1"/>
    <property type="molecule type" value="Genomic_DNA"/>
</dbReference>
<keyword evidence="3" id="KW-0238">DNA-binding</keyword>
<evidence type="ECO:0000256" key="5">
    <source>
        <dbReference type="ARBA" id="ARBA00023242"/>
    </source>
</evidence>
<keyword evidence="4" id="KW-0804">Transcription</keyword>
<proteinExistence type="predicted"/>
<keyword evidence="7" id="KW-1185">Reference proteome</keyword>
<evidence type="ECO:0000256" key="4">
    <source>
        <dbReference type="ARBA" id="ARBA00023163"/>
    </source>
</evidence>
<evidence type="ECO:0000256" key="2">
    <source>
        <dbReference type="ARBA" id="ARBA00023015"/>
    </source>
</evidence>
<keyword evidence="5" id="KW-0539">Nucleus</keyword>
<evidence type="ECO:0000256" key="1">
    <source>
        <dbReference type="ARBA" id="ARBA00004123"/>
    </source>
</evidence>
<evidence type="ECO:0000313" key="6">
    <source>
        <dbReference type="EMBL" id="GKV53330.1"/>
    </source>
</evidence>
<dbReference type="InterPro" id="IPR015300">
    <property type="entry name" value="DNA-bd_pseudobarrel_sf"/>
</dbReference>
<evidence type="ECO:0000313" key="7">
    <source>
        <dbReference type="Proteomes" id="UP001054252"/>
    </source>
</evidence>
<evidence type="ECO:0000256" key="3">
    <source>
        <dbReference type="ARBA" id="ARBA00023125"/>
    </source>
</evidence>
<organism evidence="6 7">
    <name type="scientific">Rubroshorea leprosula</name>
    <dbReference type="NCBI Taxonomy" id="152421"/>
    <lineage>
        <taxon>Eukaryota</taxon>
        <taxon>Viridiplantae</taxon>
        <taxon>Streptophyta</taxon>
        <taxon>Embryophyta</taxon>
        <taxon>Tracheophyta</taxon>
        <taxon>Spermatophyta</taxon>
        <taxon>Magnoliopsida</taxon>
        <taxon>eudicotyledons</taxon>
        <taxon>Gunneridae</taxon>
        <taxon>Pentapetalae</taxon>
        <taxon>rosids</taxon>
        <taxon>malvids</taxon>
        <taxon>Malvales</taxon>
        <taxon>Dipterocarpaceae</taxon>
        <taxon>Rubroshorea</taxon>
    </lineage>
</organism>
<accession>A0AAV5MUX6</accession>
<dbReference type="GO" id="GO:0005634">
    <property type="term" value="C:nucleus"/>
    <property type="evidence" value="ECO:0007669"/>
    <property type="project" value="UniProtKB-SubCell"/>
</dbReference>
<comment type="subcellular location">
    <subcellularLocation>
        <location evidence="1">Nucleus</location>
    </subcellularLocation>
</comment>
<name>A0AAV5MUX6_9ROSI</name>
<protein>
    <submittedName>
        <fullName evidence="6">Uncharacterized protein</fullName>
    </submittedName>
</protein>
<sequence>MVEITVEITVTDTDIEKGTLTIPEDSLGTLRSGQRLKFTDEHTSQTWDFEYNKTGGCLRCKDWLASARGKEIRAGDRIDLSRNGKNIKVIPKK</sequence>
<keyword evidence="2" id="KW-0805">Transcription regulation</keyword>
<dbReference type="Proteomes" id="UP001054252">
    <property type="component" value="Unassembled WGS sequence"/>
</dbReference>
<dbReference type="GO" id="GO:0003677">
    <property type="term" value="F:DNA binding"/>
    <property type="evidence" value="ECO:0007669"/>
    <property type="project" value="UniProtKB-KW"/>
</dbReference>